<organism evidence="2 3">
    <name type="scientific">Mucilaginibacter mallensis</name>
    <dbReference type="NCBI Taxonomy" id="652787"/>
    <lineage>
        <taxon>Bacteria</taxon>
        <taxon>Pseudomonadati</taxon>
        <taxon>Bacteroidota</taxon>
        <taxon>Sphingobacteriia</taxon>
        <taxon>Sphingobacteriales</taxon>
        <taxon>Sphingobacteriaceae</taxon>
        <taxon>Mucilaginibacter</taxon>
    </lineage>
</organism>
<dbReference type="OrthoDB" id="708726at2"/>
<dbReference type="Pfam" id="PF13380">
    <property type="entry name" value="CoA_binding_2"/>
    <property type="match status" value="1"/>
</dbReference>
<dbReference type="AlphaFoldDB" id="A0A1H2BUJ3"/>
<proteinExistence type="predicted"/>
<dbReference type="InterPro" id="IPR036291">
    <property type="entry name" value="NAD(P)-bd_dom_sf"/>
</dbReference>
<evidence type="ECO:0000313" key="3">
    <source>
        <dbReference type="Proteomes" id="UP000199679"/>
    </source>
</evidence>
<gene>
    <name evidence="2" type="ORF">SAMN05216490_4360</name>
</gene>
<accession>A0A1H2BUJ3</accession>
<reference evidence="2 3" key="1">
    <citation type="submission" date="2016-10" db="EMBL/GenBank/DDBJ databases">
        <authorList>
            <person name="de Groot N.N."/>
        </authorList>
    </citation>
    <scope>NUCLEOTIDE SEQUENCE [LARGE SCALE GENOMIC DNA]</scope>
    <source>
        <strain evidence="2 3">MP1X4</strain>
    </source>
</reference>
<keyword evidence="3" id="KW-1185">Reference proteome</keyword>
<dbReference type="EMBL" id="LT629740">
    <property type="protein sequence ID" value="SDT61784.1"/>
    <property type="molecule type" value="Genomic_DNA"/>
</dbReference>
<dbReference type="Proteomes" id="UP000199679">
    <property type="component" value="Chromosome I"/>
</dbReference>
<protein>
    <recommendedName>
        <fullName evidence="1">CoA-binding domain-containing protein</fullName>
    </recommendedName>
</protein>
<evidence type="ECO:0000259" key="1">
    <source>
        <dbReference type="Pfam" id="PF13380"/>
    </source>
</evidence>
<dbReference type="InterPro" id="IPR003781">
    <property type="entry name" value="CoA-bd"/>
</dbReference>
<dbReference type="SUPFAM" id="SSF51735">
    <property type="entry name" value="NAD(P)-binding Rossmann-fold domains"/>
    <property type="match status" value="1"/>
</dbReference>
<name>A0A1H2BUJ3_MUCMA</name>
<dbReference type="Gene3D" id="3.40.50.720">
    <property type="entry name" value="NAD(P)-binding Rossmann-like Domain"/>
    <property type="match status" value="1"/>
</dbReference>
<sequence length="115" mass="12603">MVLGATPDASRYANLAANRLVRSGHSIVNVGIKTGEVAGVPIEKPETIHHDIDTITLYVGPINQPPLYDYILNTHPKRIIFNPGTENSELRRMANAKGIETEYACTLVMLSVGQY</sequence>
<dbReference type="RefSeq" id="WP_091380881.1">
    <property type="nucleotide sequence ID" value="NZ_LT629740.1"/>
</dbReference>
<evidence type="ECO:0000313" key="2">
    <source>
        <dbReference type="EMBL" id="SDT61784.1"/>
    </source>
</evidence>
<feature type="domain" description="CoA-binding" evidence="1">
    <location>
        <begin position="2"/>
        <end position="110"/>
    </location>
</feature>
<dbReference type="STRING" id="652787.SAMN05216490_4360"/>